<evidence type="ECO:0000313" key="3">
    <source>
        <dbReference type="EMBL" id="AYD49156.1"/>
    </source>
</evidence>
<name>A0A386HUP2_9BACT</name>
<sequence length="135" mass="15340">MNKPLNTEVQKVLDKAIEALENAEYDLNGGFTLATANRAYYACYYCMTALLYTKDVYAKTHQGVKTKFTELFIKNGLIPQKASDIASLLFDNRQNADYDFDAEITTEEADNLIKQARTFLLLTEEYLSDLFGPKL</sequence>
<keyword evidence="4" id="KW-1185">Reference proteome</keyword>
<dbReference type="OrthoDB" id="1494057at2"/>
<evidence type="ECO:0000259" key="2">
    <source>
        <dbReference type="Pfam" id="PF05168"/>
    </source>
</evidence>
<dbReference type="Proteomes" id="UP000266118">
    <property type="component" value="Chromosome"/>
</dbReference>
<dbReference type="AlphaFoldDB" id="A0A386HUP2"/>
<dbReference type="PANTHER" id="PTHR36565">
    <property type="entry name" value="UPF0332 PROTEIN TM_1000"/>
    <property type="match status" value="1"/>
</dbReference>
<reference evidence="3 4" key="1">
    <citation type="submission" date="2018-09" db="EMBL/GenBank/DDBJ databases">
        <title>Arachidicoccus sp. nov., a bacterium isolated from soil.</title>
        <authorList>
            <person name="Weon H.-Y."/>
            <person name="Kwon S.-W."/>
            <person name="Lee S.A."/>
        </authorList>
    </citation>
    <scope>NUCLEOTIDE SEQUENCE [LARGE SCALE GENOMIC DNA]</scope>
    <source>
        <strain evidence="3 4">KIS59-12</strain>
    </source>
</reference>
<dbReference type="PANTHER" id="PTHR36565:SF1">
    <property type="entry name" value="UPF0332 PROTEIN TM_1000"/>
    <property type="match status" value="1"/>
</dbReference>
<proteinExistence type="inferred from homology"/>
<dbReference type="SUPFAM" id="SSF81593">
    <property type="entry name" value="Nucleotidyltransferase substrate binding subunit/domain"/>
    <property type="match status" value="1"/>
</dbReference>
<dbReference type="KEGG" id="ark:D6B99_16915"/>
<accession>A0A386HUP2</accession>
<dbReference type="Gene3D" id="1.20.120.330">
    <property type="entry name" value="Nucleotidyltransferases domain 2"/>
    <property type="match status" value="1"/>
</dbReference>
<evidence type="ECO:0000313" key="4">
    <source>
        <dbReference type="Proteomes" id="UP000266118"/>
    </source>
</evidence>
<protein>
    <submittedName>
        <fullName evidence="3">HEPN domain-containing protein</fullName>
    </submittedName>
</protein>
<evidence type="ECO:0000256" key="1">
    <source>
        <dbReference type="ARBA" id="ARBA00038248"/>
    </source>
</evidence>
<dbReference type="Pfam" id="PF05168">
    <property type="entry name" value="HEPN"/>
    <property type="match status" value="1"/>
</dbReference>
<comment type="similarity">
    <text evidence="1">Belongs to the UPF0332 family.</text>
</comment>
<dbReference type="InterPro" id="IPR007842">
    <property type="entry name" value="HEPN_dom"/>
</dbReference>
<dbReference type="InterPro" id="IPR052226">
    <property type="entry name" value="UPF0332_toxin"/>
</dbReference>
<dbReference type="EMBL" id="CP032489">
    <property type="protein sequence ID" value="AYD49156.1"/>
    <property type="molecule type" value="Genomic_DNA"/>
</dbReference>
<gene>
    <name evidence="3" type="ORF">D6B99_16915</name>
</gene>
<feature type="domain" description="HEPN" evidence="2">
    <location>
        <begin position="10"/>
        <end position="125"/>
    </location>
</feature>
<dbReference type="RefSeq" id="WP_119990614.1">
    <property type="nucleotide sequence ID" value="NZ_CP032489.1"/>
</dbReference>
<organism evidence="3 4">
    <name type="scientific">Arachidicoccus soli</name>
    <dbReference type="NCBI Taxonomy" id="2341117"/>
    <lineage>
        <taxon>Bacteria</taxon>
        <taxon>Pseudomonadati</taxon>
        <taxon>Bacteroidota</taxon>
        <taxon>Chitinophagia</taxon>
        <taxon>Chitinophagales</taxon>
        <taxon>Chitinophagaceae</taxon>
        <taxon>Arachidicoccus</taxon>
    </lineage>
</organism>